<dbReference type="AlphaFoldDB" id="A0A2H3J1K0"/>
<feature type="compositionally biased region" description="Polar residues" evidence="1">
    <location>
        <begin position="64"/>
        <end position="81"/>
    </location>
</feature>
<evidence type="ECO:0000313" key="3">
    <source>
        <dbReference type="Proteomes" id="UP000218811"/>
    </source>
</evidence>
<sequence>MRIGQEPSRCTLTLHLDGSHCHCLVPQHLMSSSISEKVMLGEPDVYTGAERLPTTDDALSAIPSATSTYGTAPQSTKFNNGQDHEDYVPISKDPVMEDPLTKWRPRGKLGAVTSATATQPPQAGKPGKPKRNEQQQQDSDMEWDN</sequence>
<gene>
    <name evidence="2" type="ORF">WOLCODRAFT_160249</name>
</gene>
<accession>A0A2H3J1K0</accession>
<dbReference type="EMBL" id="KB467831">
    <property type="protein sequence ID" value="PCH33663.1"/>
    <property type="molecule type" value="Genomic_DNA"/>
</dbReference>
<keyword evidence="3" id="KW-1185">Reference proteome</keyword>
<proteinExistence type="predicted"/>
<feature type="region of interest" description="Disordered" evidence="1">
    <location>
        <begin position="64"/>
        <end position="145"/>
    </location>
</feature>
<protein>
    <submittedName>
        <fullName evidence="2">Uncharacterized protein</fullName>
    </submittedName>
</protein>
<evidence type="ECO:0000256" key="1">
    <source>
        <dbReference type="SAM" id="MobiDB-lite"/>
    </source>
</evidence>
<reference evidence="2 3" key="1">
    <citation type="journal article" date="2012" name="Science">
        <title>The Paleozoic origin of enzymatic lignin decomposition reconstructed from 31 fungal genomes.</title>
        <authorList>
            <person name="Floudas D."/>
            <person name="Binder M."/>
            <person name="Riley R."/>
            <person name="Barry K."/>
            <person name="Blanchette R.A."/>
            <person name="Henrissat B."/>
            <person name="Martinez A.T."/>
            <person name="Otillar R."/>
            <person name="Spatafora J.W."/>
            <person name="Yadav J.S."/>
            <person name="Aerts A."/>
            <person name="Benoit I."/>
            <person name="Boyd A."/>
            <person name="Carlson A."/>
            <person name="Copeland A."/>
            <person name="Coutinho P.M."/>
            <person name="de Vries R.P."/>
            <person name="Ferreira P."/>
            <person name="Findley K."/>
            <person name="Foster B."/>
            <person name="Gaskell J."/>
            <person name="Glotzer D."/>
            <person name="Gorecki P."/>
            <person name="Heitman J."/>
            <person name="Hesse C."/>
            <person name="Hori C."/>
            <person name="Igarashi K."/>
            <person name="Jurgens J.A."/>
            <person name="Kallen N."/>
            <person name="Kersten P."/>
            <person name="Kohler A."/>
            <person name="Kuees U."/>
            <person name="Kumar T.K.A."/>
            <person name="Kuo A."/>
            <person name="LaButti K."/>
            <person name="Larrondo L.F."/>
            <person name="Lindquist E."/>
            <person name="Ling A."/>
            <person name="Lombard V."/>
            <person name="Lucas S."/>
            <person name="Lundell T."/>
            <person name="Martin R."/>
            <person name="McLaughlin D.J."/>
            <person name="Morgenstern I."/>
            <person name="Morin E."/>
            <person name="Murat C."/>
            <person name="Nagy L.G."/>
            <person name="Nolan M."/>
            <person name="Ohm R.A."/>
            <person name="Patyshakuliyeva A."/>
            <person name="Rokas A."/>
            <person name="Ruiz-Duenas F.J."/>
            <person name="Sabat G."/>
            <person name="Salamov A."/>
            <person name="Samejima M."/>
            <person name="Schmutz J."/>
            <person name="Slot J.C."/>
            <person name="St John F."/>
            <person name="Stenlid J."/>
            <person name="Sun H."/>
            <person name="Sun S."/>
            <person name="Syed K."/>
            <person name="Tsang A."/>
            <person name="Wiebenga A."/>
            <person name="Young D."/>
            <person name="Pisabarro A."/>
            <person name="Eastwood D.C."/>
            <person name="Martin F."/>
            <person name="Cullen D."/>
            <person name="Grigoriev I.V."/>
            <person name="Hibbett D.S."/>
        </authorList>
    </citation>
    <scope>NUCLEOTIDE SEQUENCE [LARGE SCALE GENOMIC DNA]</scope>
    <source>
        <strain evidence="2 3">MD-104</strain>
    </source>
</reference>
<evidence type="ECO:0000313" key="2">
    <source>
        <dbReference type="EMBL" id="PCH33663.1"/>
    </source>
</evidence>
<name>A0A2H3J1K0_WOLCO</name>
<dbReference type="Proteomes" id="UP000218811">
    <property type="component" value="Unassembled WGS sequence"/>
</dbReference>
<organism evidence="2 3">
    <name type="scientific">Wolfiporia cocos (strain MD-104)</name>
    <name type="common">Brown rot fungus</name>
    <dbReference type="NCBI Taxonomy" id="742152"/>
    <lineage>
        <taxon>Eukaryota</taxon>
        <taxon>Fungi</taxon>
        <taxon>Dikarya</taxon>
        <taxon>Basidiomycota</taxon>
        <taxon>Agaricomycotina</taxon>
        <taxon>Agaricomycetes</taxon>
        <taxon>Polyporales</taxon>
        <taxon>Phaeolaceae</taxon>
        <taxon>Wolfiporia</taxon>
    </lineage>
</organism>